<proteinExistence type="predicted"/>
<dbReference type="Proteomes" id="UP000619355">
    <property type="component" value="Unassembled WGS sequence"/>
</dbReference>
<reference evidence="2" key="1">
    <citation type="journal article" date="2019" name="Int. J. Syst. Evol. Microbiol.">
        <title>The Global Catalogue of Microorganisms (GCM) 10K type strain sequencing project: providing services to taxonomists for standard genome sequencing and annotation.</title>
        <authorList>
            <consortium name="The Broad Institute Genomics Platform"/>
            <consortium name="The Broad Institute Genome Sequencing Center for Infectious Disease"/>
            <person name="Wu L."/>
            <person name="Ma J."/>
        </authorList>
    </citation>
    <scope>NUCLEOTIDE SEQUENCE [LARGE SCALE GENOMIC DNA]</scope>
    <source>
        <strain evidence="2">JCM 4253</strain>
    </source>
</reference>
<evidence type="ECO:0000313" key="1">
    <source>
        <dbReference type="EMBL" id="GHG51923.1"/>
    </source>
</evidence>
<protein>
    <submittedName>
        <fullName evidence="1">Uncharacterized protein</fullName>
    </submittedName>
</protein>
<dbReference type="AlphaFoldDB" id="A0A919C6Z8"/>
<sequence>MGDAVSAERLPCAGGGASLVLTMRTLMPLASGYRWNSSQWSGGRQAVKATGTRLITEAR</sequence>
<gene>
    <name evidence="1" type="ORF">GCM10018980_35060</name>
</gene>
<keyword evidence="2" id="KW-1185">Reference proteome</keyword>
<name>A0A919C6Z8_9ACTN</name>
<dbReference type="EMBL" id="BNBF01000009">
    <property type="protein sequence ID" value="GHG51923.1"/>
    <property type="molecule type" value="Genomic_DNA"/>
</dbReference>
<organism evidence="1 2">
    <name type="scientific">Streptomyces capoamus</name>
    <dbReference type="NCBI Taxonomy" id="68183"/>
    <lineage>
        <taxon>Bacteria</taxon>
        <taxon>Bacillati</taxon>
        <taxon>Actinomycetota</taxon>
        <taxon>Actinomycetes</taxon>
        <taxon>Kitasatosporales</taxon>
        <taxon>Streptomycetaceae</taxon>
        <taxon>Streptomyces</taxon>
    </lineage>
</organism>
<comment type="caution">
    <text evidence="1">The sequence shown here is derived from an EMBL/GenBank/DDBJ whole genome shotgun (WGS) entry which is preliminary data.</text>
</comment>
<evidence type="ECO:0000313" key="2">
    <source>
        <dbReference type="Proteomes" id="UP000619355"/>
    </source>
</evidence>
<accession>A0A919C6Z8</accession>